<dbReference type="InterPro" id="IPR001736">
    <property type="entry name" value="PLipase_D/transphosphatidylase"/>
</dbReference>
<organism evidence="3 4">
    <name type="scientific">Ditylenchus dipsaci</name>
    <dbReference type="NCBI Taxonomy" id="166011"/>
    <lineage>
        <taxon>Eukaryota</taxon>
        <taxon>Metazoa</taxon>
        <taxon>Ecdysozoa</taxon>
        <taxon>Nematoda</taxon>
        <taxon>Chromadorea</taxon>
        <taxon>Rhabditida</taxon>
        <taxon>Tylenchina</taxon>
        <taxon>Tylenchomorpha</taxon>
        <taxon>Sphaerularioidea</taxon>
        <taxon>Anguinidae</taxon>
        <taxon>Anguininae</taxon>
        <taxon>Ditylenchus</taxon>
    </lineage>
</organism>
<dbReference type="WBParaSite" id="jg22423.2">
    <property type="protein sequence ID" value="jg22423.2"/>
    <property type="gene ID" value="jg22423"/>
</dbReference>
<evidence type="ECO:0000256" key="1">
    <source>
        <dbReference type="SAM" id="Phobius"/>
    </source>
</evidence>
<dbReference type="SUPFAM" id="SSF56024">
    <property type="entry name" value="Phospholipase D/nuclease"/>
    <property type="match status" value="1"/>
</dbReference>
<keyword evidence="1" id="KW-1133">Transmembrane helix</keyword>
<dbReference type="PROSITE" id="PS50035">
    <property type="entry name" value="PLD"/>
    <property type="match status" value="1"/>
</dbReference>
<dbReference type="PANTHER" id="PTHR10185:SF17">
    <property type="entry name" value="GM01519P-RELATED"/>
    <property type="match status" value="1"/>
</dbReference>
<dbReference type="GO" id="GO:0003824">
    <property type="term" value="F:catalytic activity"/>
    <property type="evidence" value="ECO:0007669"/>
    <property type="project" value="InterPro"/>
</dbReference>
<protein>
    <submittedName>
        <fullName evidence="4">PLD phosphodiesterase domain-containing protein</fullName>
    </submittedName>
</protein>
<keyword evidence="1" id="KW-0812">Transmembrane</keyword>
<dbReference type="InterPro" id="IPR050874">
    <property type="entry name" value="Diverse_PLD-related"/>
</dbReference>
<dbReference type="Gene3D" id="3.30.870.10">
    <property type="entry name" value="Endonuclease Chain A"/>
    <property type="match status" value="1"/>
</dbReference>
<accession>A0A915DSJ6</accession>
<evidence type="ECO:0000313" key="4">
    <source>
        <dbReference type="WBParaSite" id="jg22423.2"/>
    </source>
</evidence>
<evidence type="ECO:0000313" key="3">
    <source>
        <dbReference type="Proteomes" id="UP000887574"/>
    </source>
</evidence>
<keyword evidence="1" id="KW-0472">Membrane</keyword>
<dbReference type="PANTHER" id="PTHR10185">
    <property type="entry name" value="PHOSPHOLIPASE D - RELATED"/>
    <property type="match status" value="1"/>
</dbReference>
<proteinExistence type="predicted"/>
<keyword evidence="3" id="KW-1185">Reference proteome</keyword>
<feature type="domain" description="PLD phosphodiesterase" evidence="2">
    <location>
        <begin position="203"/>
        <end position="230"/>
    </location>
</feature>
<name>A0A915DSJ6_9BILA</name>
<evidence type="ECO:0000259" key="2">
    <source>
        <dbReference type="PROSITE" id="PS50035"/>
    </source>
</evidence>
<dbReference type="SMART" id="SM00155">
    <property type="entry name" value="PLDc"/>
    <property type="match status" value="1"/>
</dbReference>
<feature type="transmembrane region" description="Helical" evidence="1">
    <location>
        <begin position="48"/>
        <end position="68"/>
    </location>
</feature>
<reference evidence="4" key="1">
    <citation type="submission" date="2022-11" db="UniProtKB">
        <authorList>
            <consortium name="WormBaseParasite"/>
        </authorList>
    </citation>
    <scope>IDENTIFICATION</scope>
</reference>
<dbReference type="Pfam" id="PF13091">
    <property type="entry name" value="PLDc_2"/>
    <property type="match status" value="1"/>
</dbReference>
<dbReference type="InterPro" id="IPR025202">
    <property type="entry name" value="PLD-like_dom"/>
</dbReference>
<dbReference type="Proteomes" id="UP000887574">
    <property type="component" value="Unplaced"/>
</dbReference>
<sequence>MTAAGWETKDGRADMTNFEMDLFDTRMSTAMDKEESEECCKNSIVKPACLPITILALLLLMTFFIPLFNDDSIENVKNMRKLVYAPMNAGKDTQINSTKILFNITYFRLEIVESIPTGMVYPGFQNNTSTFQAWTELLKSAEKSIDLAVLYWDLRDSTGYPTAWQGRETFNNMVEAAKRDRFQYLEDHDYAEVRSLNFSSLLGSGVLHTKMWIIDQKDVYLGSANMDWKSLTEVKELGVLIRNCSCIASDIGKYFLSFSIYWRMGEQGAKIPYRWPINLRTNFNSKNMLDINFNVRDNLQASVSHAVSRQQNPPASTNDVVTINSIPSKAFISSSPAAFNPKVENMTLMP</sequence>
<dbReference type="AlphaFoldDB" id="A0A915DSJ6"/>
<dbReference type="CDD" id="cd09106">
    <property type="entry name" value="PLDc_vPLD3_4_5_like_1"/>
    <property type="match status" value="1"/>
</dbReference>